<reference evidence="7 9" key="1">
    <citation type="submission" date="2016-05" db="EMBL/GenBank/DDBJ databases">
        <title>Complete Genome and Methylome Analysis of Psychrotrophic Bacterial Isolates from Antarctic Lake Untersee.</title>
        <authorList>
            <person name="Fomenkov A."/>
            <person name="Akimov V.N."/>
            <person name="Vasilyeva L.V."/>
            <person name="Andersen D."/>
            <person name="Vincze T."/>
            <person name="Roberts R.J."/>
        </authorList>
    </citation>
    <scope>NUCLEOTIDE SEQUENCE [LARGE SCALE GENOMIC DNA]</scope>
    <source>
        <strain evidence="7 9">U14-5</strain>
    </source>
</reference>
<dbReference type="RefSeq" id="WP_027280379.1">
    <property type="nucleotide sequence ID" value="NZ_CP015583.1"/>
</dbReference>
<keyword evidence="10" id="KW-1185">Reference proteome</keyword>
<dbReference type="KEGG" id="rgi:RGI145_11035"/>
<proteinExistence type="inferred from homology"/>
<keyword evidence="3 5" id="KW-0133">Cell shape</keyword>
<dbReference type="Gene3D" id="2.40.10.340">
    <property type="entry name" value="Rod shape-determining protein MreC, domain 1"/>
    <property type="match status" value="1"/>
</dbReference>
<evidence type="ECO:0000259" key="6">
    <source>
        <dbReference type="Pfam" id="PF04085"/>
    </source>
</evidence>
<dbReference type="eggNOG" id="COG1792">
    <property type="taxonomic scope" value="Bacteria"/>
</dbReference>
<dbReference type="STRING" id="257708.RGI145_11035"/>
<dbReference type="InterPro" id="IPR042175">
    <property type="entry name" value="Cell/Rod_MreC_2"/>
</dbReference>
<dbReference type="EMBL" id="JAVVDO010000002">
    <property type="protein sequence ID" value="MDT8329926.1"/>
    <property type="molecule type" value="Genomic_DNA"/>
</dbReference>
<evidence type="ECO:0000313" key="10">
    <source>
        <dbReference type="Proteomes" id="UP001258945"/>
    </source>
</evidence>
<comment type="similarity">
    <text evidence="1 5">Belongs to the MreC family.</text>
</comment>
<dbReference type="PANTHER" id="PTHR34138">
    <property type="entry name" value="CELL SHAPE-DETERMINING PROTEIN MREC"/>
    <property type="match status" value="1"/>
</dbReference>
<dbReference type="PANTHER" id="PTHR34138:SF1">
    <property type="entry name" value="CELL SHAPE-DETERMINING PROTEIN MREC"/>
    <property type="match status" value="1"/>
</dbReference>
<dbReference type="InterPro" id="IPR055342">
    <property type="entry name" value="MreC_beta-barrel_core"/>
</dbReference>
<evidence type="ECO:0000256" key="2">
    <source>
        <dbReference type="ARBA" id="ARBA00013855"/>
    </source>
</evidence>
<dbReference type="Pfam" id="PF04085">
    <property type="entry name" value="MreC"/>
    <property type="match status" value="1"/>
</dbReference>
<evidence type="ECO:0000256" key="1">
    <source>
        <dbReference type="ARBA" id="ARBA00009369"/>
    </source>
</evidence>
<dbReference type="Proteomes" id="UP000185494">
    <property type="component" value="Chromosome 1"/>
</dbReference>
<evidence type="ECO:0000313" key="8">
    <source>
        <dbReference type="EMBL" id="MDT8329926.1"/>
    </source>
</evidence>
<comment type="function">
    <text evidence="5">Involved in formation and maintenance of cell shape.</text>
</comment>
<dbReference type="Gene3D" id="2.40.10.350">
    <property type="entry name" value="Rod shape-determining protein MreC, domain 2"/>
    <property type="match status" value="1"/>
</dbReference>
<reference evidence="8" key="3">
    <citation type="submission" date="2023-09" db="EMBL/GenBank/DDBJ databases">
        <authorList>
            <person name="Schober I."/>
            <person name="Bunk B."/>
        </authorList>
    </citation>
    <scope>NUCLEOTIDE SEQUENCE</scope>
    <source>
        <strain evidence="8">DSM 103800</strain>
    </source>
</reference>
<dbReference type="GO" id="GO:0008360">
    <property type="term" value="P:regulation of cell shape"/>
    <property type="evidence" value="ECO:0007669"/>
    <property type="project" value="UniProtKB-KW"/>
</dbReference>
<dbReference type="NCBIfam" id="NF010512">
    <property type="entry name" value="PRK13922.12-1"/>
    <property type="match status" value="1"/>
</dbReference>
<evidence type="ECO:0000256" key="3">
    <source>
        <dbReference type="ARBA" id="ARBA00022960"/>
    </source>
</evidence>
<evidence type="ECO:0000313" key="9">
    <source>
        <dbReference type="Proteomes" id="UP000185494"/>
    </source>
</evidence>
<protein>
    <recommendedName>
        <fullName evidence="2 5">Cell shape-determining protein MreC</fullName>
    </recommendedName>
    <alternativeName>
        <fullName evidence="4 5">Cell shape protein MreC</fullName>
    </alternativeName>
</protein>
<sequence>MIRLSIPLRQALSRLTLPVLIAAAFGAMLLGKADPLLVERLRMSLADSLAPLYAVLSRPVEAVQGLGQQATELWQLRSENARLREENEFLRRWQNAALSLEAENAQLRRQLSFVSSASATYHTVRVVADAGGIYARAVLVAKAPGLGLRKGQVALDERGLAGRITEVGERSARILLLTDINSRIPVVLEGSRSRAMMVGTNGARPRLQHWPEGTPPQEGERVVTSAEAAAFPTGLPVGVVHWSEDSGAPEVELFAQLGRLDMVRIFDFGLAGILPPEAVARPEPRTEPRK</sequence>
<accession>A0A1L7AFI5</accession>
<dbReference type="PIRSF" id="PIRSF038471">
    <property type="entry name" value="MreC"/>
    <property type="match status" value="1"/>
</dbReference>
<dbReference type="Proteomes" id="UP001258945">
    <property type="component" value="Unassembled WGS sequence"/>
</dbReference>
<feature type="domain" description="Rod shape-determining protein MreC beta-barrel core" evidence="6">
    <location>
        <begin position="126"/>
        <end position="266"/>
    </location>
</feature>
<dbReference type="AlphaFoldDB" id="A0A1L7AFI5"/>
<evidence type="ECO:0000256" key="4">
    <source>
        <dbReference type="ARBA" id="ARBA00032089"/>
    </source>
</evidence>
<organism evidence="7 9">
    <name type="scientific">Roseomonas gilardii</name>
    <dbReference type="NCBI Taxonomy" id="257708"/>
    <lineage>
        <taxon>Bacteria</taxon>
        <taxon>Pseudomonadati</taxon>
        <taxon>Pseudomonadota</taxon>
        <taxon>Alphaproteobacteria</taxon>
        <taxon>Acetobacterales</taxon>
        <taxon>Roseomonadaceae</taxon>
        <taxon>Roseomonas</taxon>
    </lineage>
</organism>
<dbReference type="GO" id="GO:0005886">
    <property type="term" value="C:plasma membrane"/>
    <property type="evidence" value="ECO:0007669"/>
    <property type="project" value="TreeGrafter"/>
</dbReference>
<dbReference type="InterPro" id="IPR007221">
    <property type="entry name" value="MreC"/>
</dbReference>
<reference evidence="8 10" key="2">
    <citation type="journal article" date="2019" name="Microb. Pathog.">
        <title>Comparison of VITEK 2, MALDI-TOF MS, 16S rRNA gene sequencing, and whole-genome sequencing for identification of Roseomonas mucosa.</title>
        <authorList>
            <person name="Rudolph W.W."/>
            <person name="Gunzer F."/>
            <person name="Trauth M."/>
            <person name="Bunk B."/>
            <person name="Bigge R."/>
            <person name="Schrottner P."/>
        </authorList>
    </citation>
    <scope>NUCLEOTIDE SEQUENCE [LARGE SCALE GENOMIC DNA]</scope>
    <source>
        <strain evidence="8 10">DSM 103800</strain>
    </source>
</reference>
<evidence type="ECO:0000313" key="7">
    <source>
        <dbReference type="EMBL" id="APT57556.1"/>
    </source>
</evidence>
<dbReference type="EMBL" id="CP015583">
    <property type="protein sequence ID" value="APT57556.1"/>
    <property type="molecule type" value="Genomic_DNA"/>
</dbReference>
<gene>
    <name evidence="8" type="primary">mreC</name>
    <name evidence="7" type="ORF">RGI145_11035</name>
    <name evidence="8" type="ORF">RQ831_02600</name>
</gene>
<evidence type="ECO:0000256" key="5">
    <source>
        <dbReference type="PIRNR" id="PIRNR038471"/>
    </source>
</evidence>
<name>A0A1L7AFI5_9PROT</name>
<dbReference type="InterPro" id="IPR042177">
    <property type="entry name" value="Cell/Rod_1"/>
</dbReference>